<dbReference type="SUPFAM" id="SSF56235">
    <property type="entry name" value="N-terminal nucleophile aminohydrolases (Ntn hydrolases)"/>
    <property type="match status" value="1"/>
</dbReference>
<dbReference type="GO" id="GO:0009507">
    <property type="term" value="C:chloroplast"/>
    <property type="evidence" value="ECO:0007669"/>
    <property type="project" value="TreeGrafter"/>
</dbReference>
<evidence type="ECO:0000259" key="1">
    <source>
        <dbReference type="PROSITE" id="PS50076"/>
    </source>
</evidence>
<dbReference type="SUPFAM" id="SSF46565">
    <property type="entry name" value="Chaperone J-domain"/>
    <property type="match status" value="1"/>
</dbReference>
<keyword evidence="2" id="KW-0647">Proteasome</keyword>
<dbReference type="Pfam" id="PF00227">
    <property type="entry name" value="Proteasome"/>
    <property type="match status" value="1"/>
</dbReference>
<comment type="caution">
    <text evidence="2">The sequence shown here is derived from an EMBL/GenBank/DDBJ whole genome shotgun (WGS) entry which is preliminary data.</text>
</comment>
<dbReference type="SMART" id="SM00271">
    <property type="entry name" value="DnaJ"/>
    <property type="match status" value="1"/>
</dbReference>
<evidence type="ECO:0000313" key="2">
    <source>
        <dbReference type="EMBL" id="KAF5737973.1"/>
    </source>
</evidence>
<accession>A0A7J7CV81</accession>
<dbReference type="InterPro" id="IPR029055">
    <property type="entry name" value="Ntn_hydrolases_N"/>
</dbReference>
<dbReference type="Pfam" id="PF00226">
    <property type="entry name" value="DnaJ"/>
    <property type="match status" value="1"/>
</dbReference>
<dbReference type="Gene3D" id="1.10.287.110">
    <property type="entry name" value="DnaJ domain"/>
    <property type="match status" value="1"/>
</dbReference>
<name>A0A7J7CV81_TRIWF</name>
<dbReference type="Proteomes" id="UP000593562">
    <property type="component" value="Unassembled WGS sequence"/>
</dbReference>
<dbReference type="InterPro" id="IPR053232">
    <property type="entry name" value="DnaJ_C/III_chloroplastic"/>
</dbReference>
<sequence>MGGTFHSSIDQVSEYTKTGSTSLVVRVQESGSYGSTLHYKSVEWMKPVGKLSLLGSNGEISDFQEISRYLDELIKSKVKNEEGLRGFMLVEALEASLAVDRLCLSFATYMTICVHFEDNHVATGFGNHLARPILRDSWREDLSFEDGVKLLEKCMRVLLYCDRSAVNKLQISKLIEGGVTIFPPYSLKTFWEYTAFQNPMVNPKIATAVFMRERNTRSIRVSCKANFYEVLSLGSKNGNVGFDEIKKAYRSMALQYHPDVCPPSTREESTRRFVELREAYETLSNPVSRKLHDYELGLADSLGFGGQSLEKRRSRFPKQVWENQLYRLKQRSQIRMQKKAI</sequence>
<protein>
    <submittedName>
        <fullName evidence="2">Proteasome subunit beta type-4</fullName>
    </submittedName>
</protein>
<dbReference type="EMBL" id="JAAARO010000013">
    <property type="protein sequence ID" value="KAF5737973.1"/>
    <property type="molecule type" value="Genomic_DNA"/>
</dbReference>
<dbReference type="GO" id="GO:0051603">
    <property type="term" value="P:proteolysis involved in protein catabolic process"/>
    <property type="evidence" value="ECO:0007669"/>
    <property type="project" value="InterPro"/>
</dbReference>
<dbReference type="PANTHER" id="PTHR45090">
    <property type="entry name" value="CHAPERONE PROTEIN DNAJ 20 CHLOROPLASTIC"/>
    <property type="match status" value="1"/>
</dbReference>
<keyword evidence="3" id="KW-1185">Reference proteome</keyword>
<feature type="domain" description="J" evidence="1">
    <location>
        <begin position="226"/>
        <end position="296"/>
    </location>
</feature>
<organism evidence="2 3">
    <name type="scientific">Tripterygium wilfordii</name>
    <name type="common">Thunder God vine</name>
    <dbReference type="NCBI Taxonomy" id="458696"/>
    <lineage>
        <taxon>Eukaryota</taxon>
        <taxon>Viridiplantae</taxon>
        <taxon>Streptophyta</taxon>
        <taxon>Embryophyta</taxon>
        <taxon>Tracheophyta</taxon>
        <taxon>Spermatophyta</taxon>
        <taxon>Magnoliopsida</taxon>
        <taxon>eudicotyledons</taxon>
        <taxon>Gunneridae</taxon>
        <taxon>Pentapetalae</taxon>
        <taxon>rosids</taxon>
        <taxon>fabids</taxon>
        <taxon>Celastrales</taxon>
        <taxon>Celastraceae</taxon>
        <taxon>Tripterygium</taxon>
    </lineage>
</organism>
<dbReference type="InParanoid" id="A0A7J7CV81"/>
<dbReference type="Gene3D" id="3.60.20.10">
    <property type="entry name" value="Glutamine Phosphoribosylpyrophosphate, subunit 1, domain 1"/>
    <property type="match status" value="1"/>
</dbReference>
<dbReference type="CDD" id="cd06257">
    <property type="entry name" value="DnaJ"/>
    <property type="match status" value="1"/>
</dbReference>
<dbReference type="PRINTS" id="PR00625">
    <property type="entry name" value="JDOMAIN"/>
</dbReference>
<reference evidence="2 3" key="1">
    <citation type="journal article" date="2020" name="Nat. Commun.">
        <title>Genome of Tripterygium wilfordii and identification of cytochrome P450 involved in triptolide biosynthesis.</title>
        <authorList>
            <person name="Tu L."/>
            <person name="Su P."/>
            <person name="Zhang Z."/>
            <person name="Gao L."/>
            <person name="Wang J."/>
            <person name="Hu T."/>
            <person name="Zhou J."/>
            <person name="Zhang Y."/>
            <person name="Zhao Y."/>
            <person name="Liu Y."/>
            <person name="Song Y."/>
            <person name="Tong Y."/>
            <person name="Lu Y."/>
            <person name="Yang J."/>
            <person name="Xu C."/>
            <person name="Jia M."/>
            <person name="Peters R.J."/>
            <person name="Huang L."/>
            <person name="Gao W."/>
        </authorList>
    </citation>
    <scope>NUCLEOTIDE SEQUENCE [LARGE SCALE GENOMIC DNA]</scope>
    <source>
        <strain evidence="3">cv. XIE 37</strain>
        <tissue evidence="2">Leaf</tissue>
    </source>
</reference>
<dbReference type="PANTHER" id="PTHR45090:SF3">
    <property type="entry name" value="OS09G0368800 PROTEIN"/>
    <property type="match status" value="1"/>
</dbReference>
<proteinExistence type="predicted"/>
<dbReference type="PROSITE" id="PS50076">
    <property type="entry name" value="DNAJ_2"/>
    <property type="match status" value="1"/>
</dbReference>
<gene>
    <name evidence="2" type="ORF">HS088_TW13G00866</name>
</gene>
<dbReference type="InterPro" id="IPR001623">
    <property type="entry name" value="DnaJ_domain"/>
</dbReference>
<dbReference type="InterPro" id="IPR001353">
    <property type="entry name" value="Proteasome_sua/b"/>
</dbReference>
<dbReference type="AlphaFoldDB" id="A0A7J7CV81"/>
<evidence type="ECO:0000313" key="3">
    <source>
        <dbReference type="Proteomes" id="UP000593562"/>
    </source>
</evidence>
<dbReference type="GO" id="GO:0005839">
    <property type="term" value="C:proteasome core complex"/>
    <property type="evidence" value="ECO:0007669"/>
    <property type="project" value="InterPro"/>
</dbReference>
<dbReference type="InterPro" id="IPR036869">
    <property type="entry name" value="J_dom_sf"/>
</dbReference>